<keyword evidence="1" id="KW-0472">Membrane</keyword>
<accession>A0A2T0G111</accession>
<organism evidence="2 3">
    <name type="scientific">Streptococcus anginosus</name>
    <dbReference type="NCBI Taxonomy" id="1328"/>
    <lineage>
        <taxon>Bacteria</taxon>
        <taxon>Bacillati</taxon>
        <taxon>Bacillota</taxon>
        <taxon>Bacilli</taxon>
        <taxon>Lactobacillales</taxon>
        <taxon>Streptococcaceae</taxon>
        <taxon>Streptococcus</taxon>
        <taxon>Streptococcus anginosus group</taxon>
    </lineage>
</organism>
<comment type="caution">
    <text evidence="2">The sequence shown here is derived from an EMBL/GenBank/DDBJ whole genome shotgun (WGS) entry which is preliminary data.</text>
</comment>
<proteinExistence type="predicted"/>
<dbReference type="EMBL" id="PVSZ01000014">
    <property type="protein sequence ID" value="PRT69733.1"/>
    <property type="molecule type" value="Genomic_DNA"/>
</dbReference>
<keyword evidence="1" id="KW-0812">Transmembrane</keyword>
<sequence length="75" mass="7724">MDLVRTVVGALGVVGTVRGLFGIWQGWEDFSVGKKNDNVQQQERGQSGMLYGGMMAAGAASIAAGIVAALGGLHF</sequence>
<dbReference type="RefSeq" id="WP_070497075.1">
    <property type="nucleotide sequence ID" value="NZ_JAASHW010000002.1"/>
</dbReference>
<gene>
    <name evidence="2" type="ORF">C6A27_07545</name>
</gene>
<keyword evidence="1" id="KW-1133">Transmembrane helix</keyword>
<evidence type="ECO:0000313" key="3">
    <source>
        <dbReference type="Proteomes" id="UP000238573"/>
    </source>
</evidence>
<dbReference type="AlphaFoldDB" id="A0A2T0G111"/>
<feature type="transmembrane region" description="Helical" evidence="1">
    <location>
        <begin position="48"/>
        <end position="73"/>
    </location>
</feature>
<feature type="transmembrane region" description="Helical" evidence="1">
    <location>
        <begin position="6"/>
        <end position="27"/>
    </location>
</feature>
<name>A0A2T0G111_STRAP</name>
<protein>
    <submittedName>
        <fullName evidence="2">Uncharacterized protein</fullName>
    </submittedName>
</protein>
<reference evidence="2 3" key="1">
    <citation type="journal article" date="1993" name="J. Dent. Res.">
        <title>The isolation and characterization of milleri group streptococci from dental periapical abscesses.</title>
        <authorList>
            <person name="Fisher L.E."/>
            <person name="Russell R.R."/>
        </authorList>
    </citation>
    <scope>NUCLEOTIDE SEQUENCE [LARGE SCALE GENOMIC DNA]</scope>
    <source>
        <strain evidence="2 3">OUP21</strain>
    </source>
</reference>
<evidence type="ECO:0000256" key="1">
    <source>
        <dbReference type="SAM" id="Phobius"/>
    </source>
</evidence>
<evidence type="ECO:0000313" key="2">
    <source>
        <dbReference type="EMBL" id="PRT69733.1"/>
    </source>
</evidence>
<dbReference type="Proteomes" id="UP000238573">
    <property type="component" value="Unassembled WGS sequence"/>
</dbReference>